<dbReference type="Gene3D" id="1.20.1070.10">
    <property type="entry name" value="Rhodopsin 7-helix transmembrane proteins"/>
    <property type="match status" value="1"/>
</dbReference>
<feature type="transmembrane region" description="Helical" evidence="8">
    <location>
        <begin position="224"/>
        <end position="244"/>
    </location>
</feature>
<dbReference type="OrthoDB" id="9999179at2759"/>
<dbReference type="PANTHER" id="PTHR24243">
    <property type="entry name" value="G-PROTEIN COUPLED RECEPTOR"/>
    <property type="match status" value="1"/>
</dbReference>
<keyword evidence="3 8" id="KW-1133">Transmembrane helix</keyword>
<keyword evidence="4" id="KW-0297">G-protein coupled receptor</keyword>
<protein>
    <recommendedName>
        <fullName evidence="9">G-protein coupled receptors family 1 profile domain-containing protein</fullName>
    </recommendedName>
</protein>
<evidence type="ECO:0000313" key="10">
    <source>
        <dbReference type="EMBL" id="CAF0793706.1"/>
    </source>
</evidence>
<evidence type="ECO:0000256" key="6">
    <source>
        <dbReference type="ARBA" id="ARBA00023170"/>
    </source>
</evidence>
<feature type="transmembrane region" description="Helical" evidence="8">
    <location>
        <begin position="88"/>
        <end position="108"/>
    </location>
</feature>
<dbReference type="InterPro" id="IPR000276">
    <property type="entry name" value="GPCR_Rhodpsn"/>
</dbReference>
<feature type="transmembrane region" description="Helical" evidence="8">
    <location>
        <begin position="129"/>
        <end position="150"/>
    </location>
</feature>
<dbReference type="Proteomes" id="UP000663852">
    <property type="component" value="Unassembled WGS sequence"/>
</dbReference>
<evidence type="ECO:0000313" key="11">
    <source>
        <dbReference type="EMBL" id="CAF1228438.1"/>
    </source>
</evidence>
<evidence type="ECO:0000256" key="8">
    <source>
        <dbReference type="SAM" id="Phobius"/>
    </source>
</evidence>
<evidence type="ECO:0000256" key="4">
    <source>
        <dbReference type="ARBA" id="ARBA00023040"/>
    </source>
</evidence>
<feature type="transmembrane region" description="Helical" evidence="8">
    <location>
        <begin position="256"/>
        <end position="281"/>
    </location>
</feature>
<dbReference type="SUPFAM" id="SSF81321">
    <property type="entry name" value="Family A G protein-coupled receptor-like"/>
    <property type="match status" value="1"/>
</dbReference>
<proteinExistence type="predicted"/>
<name>A0A813S8S9_ADIRI</name>
<dbReference type="GO" id="GO:0005886">
    <property type="term" value="C:plasma membrane"/>
    <property type="evidence" value="ECO:0007669"/>
    <property type="project" value="TreeGrafter"/>
</dbReference>
<keyword evidence="7" id="KW-0807">Transducer</keyword>
<evidence type="ECO:0000256" key="7">
    <source>
        <dbReference type="ARBA" id="ARBA00023224"/>
    </source>
</evidence>
<dbReference type="PANTHER" id="PTHR24243:SF233">
    <property type="entry name" value="THYROTROPIN-RELEASING HORMONE RECEPTOR"/>
    <property type="match status" value="1"/>
</dbReference>
<dbReference type="InterPro" id="IPR017452">
    <property type="entry name" value="GPCR_Rhodpsn_7TM"/>
</dbReference>
<organism evidence="10 12">
    <name type="scientific">Adineta ricciae</name>
    <name type="common">Rotifer</name>
    <dbReference type="NCBI Taxonomy" id="249248"/>
    <lineage>
        <taxon>Eukaryota</taxon>
        <taxon>Metazoa</taxon>
        <taxon>Spiralia</taxon>
        <taxon>Gnathifera</taxon>
        <taxon>Rotifera</taxon>
        <taxon>Eurotatoria</taxon>
        <taxon>Bdelloidea</taxon>
        <taxon>Adinetida</taxon>
        <taxon>Adinetidae</taxon>
        <taxon>Adineta</taxon>
    </lineage>
</organism>
<evidence type="ECO:0000256" key="5">
    <source>
        <dbReference type="ARBA" id="ARBA00023136"/>
    </source>
</evidence>
<sequence length="314" mass="35520">MSNPLTQTSITLQQAVLPIIIVFGIIGNSLNVVVLTRRSLFYHACSRYFLALSGNNLFYSGVVCIISLLKNGYQIDVSRYSIVFCKTYTFISTLCCFLSPYIIVLASLDRCCASSSHAKIRNFTSIRMAHCMICMVIIVFALLFINVVFMADINASTGYLCMSQAVTTYYQVYIITQVMLFAVVPPCLMVSFGLITIRHTKRSRVSPMLVSRFHRTERQLARMLFFQVGTHIVLTIPTSVTFLIATLPNSVRTTLLFSFVSSINQLLFGISFVTPFFTYILSSRVYRRQLIHILRSTHHRRSEPPREGTAVSMT</sequence>
<accession>A0A813S8S9</accession>
<evidence type="ECO:0000256" key="3">
    <source>
        <dbReference type="ARBA" id="ARBA00022989"/>
    </source>
</evidence>
<dbReference type="EMBL" id="CAJNOJ010000165">
    <property type="protein sequence ID" value="CAF1228438.1"/>
    <property type="molecule type" value="Genomic_DNA"/>
</dbReference>
<dbReference type="Pfam" id="PF00001">
    <property type="entry name" value="7tm_1"/>
    <property type="match status" value="1"/>
</dbReference>
<feature type="transmembrane region" description="Helical" evidence="8">
    <location>
        <begin position="15"/>
        <end position="36"/>
    </location>
</feature>
<comment type="subcellular location">
    <subcellularLocation>
        <location evidence="1">Membrane</location>
        <topology evidence="1">Multi-pass membrane protein</topology>
    </subcellularLocation>
</comment>
<comment type="caution">
    <text evidence="10">The sequence shown here is derived from an EMBL/GenBank/DDBJ whole genome shotgun (WGS) entry which is preliminary data.</text>
</comment>
<evidence type="ECO:0000256" key="2">
    <source>
        <dbReference type="ARBA" id="ARBA00022692"/>
    </source>
</evidence>
<reference evidence="10" key="1">
    <citation type="submission" date="2021-02" db="EMBL/GenBank/DDBJ databases">
        <authorList>
            <person name="Nowell W R."/>
        </authorList>
    </citation>
    <scope>NUCLEOTIDE SEQUENCE</scope>
</reference>
<keyword evidence="12" id="KW-1185">Reference proteome</keyword>
<dbReference type="PROSITE" id="PS50262">
    <property type="entry name" value="G_PROTEIN_RECEP_F1_2"/>
    <property type="match status" value="1"/>
</dbReference>
<evidence type="ECO:0000256" key="1">
    <source>
        <dbReference type="ARBA" id="ARBA00004141"/>
    </source>
</evidence>
<dbReference type="GO" id="GO:0004930">
    <property type="term" value="F:G protein-coupled receptor activity"/>
    <property type="evidence" value="ECO:0007669"/>
    <property type="project" value="UniProtKB-KW"/>
</dbReference>
<feature type="domain" description="G-protein coupled receptors family 1 profile" evidence="9">
    <location>
        <begin position="27"/>
        <end position="279"/>
    </location>
</feature>
<keyword evidence="5 8" id="KW-0472">Membrane</keyword>
<dbReference type="AlphaFoldDB" id="A0A813S8S9"/>
<keyword evidence="6" id="KW-0675">Receptor</keyword>
<dbReference type="EMBL" id="CAJNOR010000093">
    <property type="protein sequence ID" value="CAF0793706.1"/>
    <property type="molecule type" value="Genomic_DNA"/>
</dbReference>
<evidence type="ECO:0000259" key="9">
    <source>
        <dbReference type="PROSITE" id="PS50262"/>
    </source>
</evidence>
<gene>
    <name evidence="11" type="ORF">EDS130_LOCUS26798</name>
    <name evidence="10" type="ORF">XAT740_LOCUS2615</name>
</gene>
<dbReference type="Proteomes" id="UP000663828">
    <property type="component" value="Unassembled WGS sequence"/>
</dbReference>
<keyword evidence="2 8" id="KW-0812">Transmembrane</keyword>
<feature type="transmembrane region" description="Helical" evidence="8">
    <location>
        <begin position="170"/>
        <end position="195"/>
    </location>
</feature>
<evidence type="ECO:0000313" key="12">
    <source>
        <dbReference type="Proteomes" id="UP000663828"/>
    </source>
</evidence>
<feature type="transmembrane region" description="Helical" evidence="8">
    <location>
        <begin position="48"/>
        <end position="68"/>
    </location>
</feature>